<name>A0ABS8LUW7_9FLAO</name>
<keyword evidence="2" id="KW-1185">Reference proteome</keyword>
<accession>A0ABS8LUW7</accession>
<proteinExistence type="predicted"/>
<dbReference type="Proteomes" id="UP001430700">
    <property type="component" value="Unassembled WGS sequence"/>
</dbReference>
<dbReference type="RefSeq" id="WP_229998381.1">
    <property type="nucleotide sequence ID" value="NZ_JAJJMN010000001.1"/>
</dbReference>
<organism evidence="1 2">
    <name type="scientific">Flavobacterium lipolyticum</name>
    <dbReference type="NCBI Taxonomy" id="2893754"/>
    <lineage>
        <taxon>Bacteria</taxon>
        <taxon>Pseudomonadati</taxon>
        <taxon>Bacteroidota</taxon>
        <taxon>Flavobacteriia</taxon>
        <taxon>Flavobacteriales</taxon>
        <taxon>Flavobacteriaceae</taxon>
        <taxon>Flavobacterium</taxon>
    </lineage>
</organism>
<dbReference type="EMBL" id="JAJJMN010000001">
    <property type="protein sequence ID" value="MCC9016363.1"/>
    <property type="molecule type" value="Genomic_DNA"/>
</dbReference>
<comment type="caution">
    <text evidence="1">The sequence shown here is derived from an EMBL/GenBank/DDBJ whole genome shotgun (WGS) entry which is preliminary data.</text>
</comment>
<sequence length="235" mass="27737">MDTLKSQEKVTKKAFLKKFETLAPVVLKTMPDEEVYLRNKALRKLEIRNMIYDFCIDSKNFISEISSSYDNAPVEEKKKLDYFKIYFIQDDNDRFSICFSISSVETEKFGDKDFFFKIKAKKIEKIEKEDFIKYSNNYKNKLLQTINTQTRIGGLQIKNTEAVSYKLKDLYFFILKHFLNNSKPESSYSELFFEMIKFEETNEEPTNQNKLSIVVRAQSVSKGKAQAYDFGRVYP</sequence>
<protein>
    <submittedName>
        <fullName evidence="1">Uncharacterized protein</fullName>
    </submittedName>
</protein>
<gene>
    <name evidence="1" type="ORF">LNQ34_01065</name>
</gene>
<evidence type="ECO:0000313" key="2">
    <source>
        <dbReference type="Proteomes" id="UP001430700"/>
    </source>
</evidence>
<reference evidence="1" key="1">
    <citation type="submission" date="2021-11" db="EMBL/GenBank/DDBJ databases">
        <title>Description of novel Flavobacterium species.</title>
        <authorList>
            <person name="Saticioglu I.B."/>
            <person name="Ay H."/>
            <person name="Altun S."/>
            <person name="Duman M."/>
        </authorList>
    </citation>
    <scope>NUCLEOTIDE SEQUENCE</scope>
    <source>
        <strain evidence="1">F-126</strain>
    </source>
</reference>
<evidence type="ECO:0000313" key="1">
    <source>
        <dbReference type="EMBL" id="MCC9016363.1"/>
    </source>
</evidence>